<name>A0A806X654_9ENTR</name>
<protein>
    <submittedName>
        <fullName evidence="1">Hemic uptake protein hemP</fullName>
    </submittedName>
</protein>
<dbReference type="InterPro" id="IPR019600">
    <property type="entry name" value="Hemin_uptake_protein_HemP"/>
</dbReference>
<evidence type="ECO:0000313" key="1">
    <source>
        <dbReference type="EMBL" id="ALR76925.1"/>
    </source>
</evidence>
<dbReference type="OMA" id="HAGHQER"/>
<dbReference type="KEGG" id="kle:AO703_11650"/>
<gene>
    <name evidence="1" type="ORF">AO703_11650</name>
</gene>
<dbReference type="Gene3D" id="2.10.70.10">
    <property type="entry name" value="Complement Module, domain 1"/>
    <property type="match status" value="1"/>
</dbReference>
<dbReference type="EMBL" id="CP012871">
    <property type="protein sequence ID" value="ALR76925.1"/>
    <property type="molecule type" value="Genomic_DNA"/>
</dbReference>
<proteinExistence type="predicted"/>
<dbReference type="AlphaFoldDB" id="A0A806X654"/>
<dbReference type="OrthoDB" id="6121157at2"/>
<accession>A0A806X654</accession>
<organism evidence="1 2">
    <name type="scientific">[Enterobacter] lignolyticus</name>
    <dbReference type="NCBI Taxonomy" id="1334193"/>
    <lineage>
        <taxon>Bacteria</taxon>
        <taxon>Pseudomonadati</taxon>
        <taxon>Pseudomonadota</taxon>
        <taxon>Gammaproteobacteria</taxon>
        <taxon>Enterobacterales</taxon>
        <taxon>Enterobacteriaceae</taxon>
        <taxon>Pluralibacter</taxon>
    </lineage>
</organism>
<dbReference type="RefSeq" id="WP_013366098.1">
    <property type="nucleotide sequence ID" value="NZ_CP012871.1"/>
</dbReference>
<reference evidence="2" key="1">
    <citation type="submission" date="2015-10" db="EMBL/GenBank/DDBJ databases">
        <title>Complete Genome Sequencing of Klebsiella sp. strain G5.</title>
        <authorList>
            <person name="Chan K.-G."/>
            <person name="Chen J.-W."/>
        </authorList>
    </citation>
    <scope>NUCLEOTIDE SEQUENCE [LARGE SCALE GENOMIC DNA]</scope>
    <source>
        <strain evidence="2">G5</strain>
    </source>
</reference>
<dbReference type="Proteomes" id="UP000069162">
    <property type="component" value="Chromosome"/>
</dbReference>
<dbReference type="Pfam" id="PF10636">
    <property type="entry name" value="hemP"/>
    <property type="match status" value="1"/>
</dbReference>
<sequence>MIRLDNNLLTDKKTDASSAPLHERCVSSKALLGPEGRVLIEHDGQFYLLRQTNAGKLILTK</sequence>
<dbReference type="NCBIfam" id="NF007559">
    <property type="entry name" value="PRK10183.1"/>
    <property type="match status" value="1"/>
</dbReference>
<evidence type="ECO:0000313" key="2">
    <source>
        <dbReference type="Proteomes" id="UP000069162"/>
    </source>
</evidence>